<dbReference type="EMBL" id="PUHR01000186">
    <property type="protein sequence ID" value="KAG0659833.1"/>
    <property type="molecule type" value="Genomic_DNA"/>
</dbReference>
<dbReference type="GO" id="GO:0006614">
    <property type="term" value="P:SRP-dependent cotranslational protein targeting to membrane"/>
    <property type="evidence" value="ECO:0007669"/>
    <property type="project" value="InterPro"/>
</dbReference>
<dbReference type="Pfam" id="PF05486">
    <property type="entry name" value="SRP9-21"/>
    <property type="match status" value="1"/>
</dbReference>
<sequence length="158" mass="17860">MSAVKPLDSYIKNSARLFEANPSETIFTLTYKPIKENTKKTSVVFATHNSQLDTNYKFITNKSKDVSRLLNAIGPRGVSTIPTKIERQAMRKNKTKKVKKIKKAKIVDTIGISNFIVNAKVKEYKPVETKVNTTTNDNNNSGNSNKKGNKKNKNKKRR</sequence>
<feature type="compositionally biased region" description="Basic residues" evidence="1">
    <location>
        <begin position="147"/>
        <end position="158"/>
    </location>
</feature>
<organism evidence="3 4">
    <name type="scientific">Maudiozyma exigua</name>
    <name type="common">Yeast</name>
    <name type="synonym">Kazachstania exigua</name>
    <dbReference type="NCBI Taxonomy" id="34358"/>
    <lineage>
        <taxon>Eukaryota</taxon>
        <taxon>Fungi</taxon>
        <taxon>Dikarya</taxon>
        <taxon>Ascomycota</taxon>
        <taxon>Saccharomycotina</taxon>
        <taxon>Saccharomycetes</taxon>
        <taxon>Saccharomycetales</taxon>
        <taxon>Saccharomycetaceae</taxon>
        <taxon>Maudiozyma</taxon>
    </lineage>
</organism>
<proteinExistence type="predicted"/>
<dbReference type="PANTHER" id="PTHR12834">
    <property type="entry name" value="SIGNAL RECOGNITION PARTICLE 9 KDA PROTEIN"/>
    <property type="match status" value="1"/>
</dbReference>
<dbReference type="PANTHER" id="PTHR12834:SF12">
    <property type="entry name" value="SIGNAL RECOGNITION PARTICLE 9 KDA PROTEIN"/>
    <property type="match status" value="1"/>
</dbReference>
<dbReference type="OrthoDB" id="5419752at2759"/>
<gene>
    <name evidence="3" type="ORF">C6P45_001742</name>
</gene>
<name>A0A9P6W1S1_MAUEX</name>
<dbReference type="Proteomes" id="UP000750334">
    <property type="component" value="Unassembled WGS sequence"/>
</dbReference>
<dbReference type="GO" id="GO:0005786">
    <property type="term" value="C:signal recognition particle, endoplasmic reticulum targeting"/>
    <property type="evidence" value="ECO:0007669"/>
    <property type="project" value="TreeGrafter"/>
</dbReference>
<reference evidence="3 4" key="1">
    <citation type="submission" date="2020-11" db="EMBL/GenBank/DDBJ databases">
        <title>Kefir isolates.</title>
        <authorList>
            <person name="Marcisauskas S."/>
            <person name="Kim Y."/>
            <person name="Blasche S."/>
        </authorList>
    </citation>
    <scope>NUCLEOTIDE SEQUENCE [LARGE SCALE GENOMIC DNA]</scope>
    <source>
        <strain evidence="3 4">OG2</strain>
    </source>
</reference>
<evidence type="ECO:0000313" key="3">
    <source>
        <dbReference type="EMBL" id="KAG0659833.1"/>
    </source>
</evidence>
<keyword evidence="4" id="KW-1185">Reference proteome</keyword>
<dbReference type="InterPro" id="IPR039914">
    <property type="entry name" value="SRP9-like"/>
</dbReference>
<comment type="caution">
    <text evidence="3">The sequence shown here is derived from an EMBL/GenBank/DDBJ whole genome shotgun (WGS) entry which is preliminary data.</text>
</comment>
<dbReference type="InterPro" id="IPR039432">
    <property type="entry name" value="SRP9_dom"/>
</dbReference>
<evidence type="ECO:0000256" key="1">
    <source>
        <dbReference type="SAM" id="MobiDB-lite"/>
    </source>
</evidence>
<evidence type="ECO:0000259" key="2">
    <source>
        <dbReference type="Pfam" id="PF05486"/>
    </source>
</evidence>
<feature type="compositionally biased region" description="Low complexity" evidence="1">
    <location>
        <begin position="129"/>
        <end position="146"/>
    </location>
</feature>
<feature type="region of interest" description="Disordered" evidence="1">
    <location>
        <begin position="127"/>
        <end position="158"/>
    </location>
</feature>
<feature type="domain" description="SRP9" evidence="2">
    <location>
        <begin position="4"/>
        <end position="79"/>
    </location>
</feature>
<accession>A0A9P6W1S1</accession>
<dbReference type="AlphaFoldDB" id="A0A9P6W1S1"/>
<evidence type="ECO:0000313" key="4">
    <source>
        <dbReference type="Proteomes" id="UP000750334"/>
    </source>
</evidence>
<protein>
    <recommendedName>
        <fullName evidence="2">SRP9 domain-containing protein</fullName>
    </recommendedName>
</protein>